<dbReference type="PANTHER" id="PTHR11537">
    <property type="entry name" value="VOLTAGE-GATED POTASSIUM CHANNEL"/>
    <property type="match status" value="1"/>
</dbReference>
<keyword evidence="6 9" id="KW-0472">Membrane</keyword>
<proteinExistence type="predicted"/>
<keyword evidence="2" id="KW-0813">Transport</keyword>
<gene>
    <name evidence="11" type="ORF">QE412_001159</name>
</gene>
<evidence type="ECO:0000313" key="11">
    <source>
        <dbReference type="EMBL" id="MDQ1122586.1"/>
    </source>
</evidence>
<evidence type="ECO:0000256" key="7">
    <source>
        <dbReference type="ARBA" id="ARBA00023303"/>
    </source>
</evidence>
<comment type="subcellular location">
    <subcellularLocation>
        <location evidence="1">Membrane</location>
        <topology evidence="1">Multi-pass membrane protein</topology>
    </subcellularLocation>
</comment>
<evidence type="ECO:0000256" key="6">
    <source>
        <dbReference type="ARBA" id="ARBA00023136"/>
    </source>
</evidence>
<dbReference type="InterPro" id="IPR028325">
    <property type="entry name" value="VG_K_chnl"/>
</dbReference>
<keyword evidence="12" id="KW-1185">Reference proteome</keyword>
<accession>A0ABU0TSD3</accession>
<evidence type="ECO:0000256" key="3">
    <source>
        <dbReference type="ARBA" id="ARBA00022692"/>
    </source>
</evidence>
<feature type="transmembrane region" description="Helical" evidence="9">
    <location>
        <begin position="46"/>
        <end position="65"/>
    </location>
</feature>
<evidence type="ECO:0000313" key="12">
    <source>
        <dbReference type="Proteomes" id="UP001226691"/>
    </source>
</evidence>
<reference evidence="11 12" key="1">
    <citation type="submission" date="2023-07" db="EMBL/GenBank/DDBJ databases">
        <title>Functional and genomic diversity of the sorghum phyllosphere microbiome.</title>
        <authorList>
            <person name="Shade A."/>
        </authorList>
    </citation>
    <scope>NUCLEOTIDE SEQUENCE [LARGE SCALE GENOMIC DNA]</scope>
    <source>
        <strain evidence="11 12">SORGH_AS_1207</strain>
    </source>
</reference>
<feature type="transmembrane region" description="Helical" evidence="9">
    <location>
        <begin position="12"/>
        <end position="34"/>
    </location>
</feature>
<evidence type="ECO:0000256" key="4">
    <source>
        <dbReference type="ARBA" id="ARBA00022989"/>
    </source>
</evidence>
<evidence type="ECO:0000256" key="5">
    <source>
        <dbReference type="ARBA" id="ARBA00023065"/>
    </source>
</evidence>
<organism evidence="11 12">
    <name type="scientific">Microbacterium trichothecenolyticum</name>
    <name type="common">Aureobacterium trichothecenolyticum</name>
    <dbReference type="NCBI Taxonomy" id="69370"/>
    <lineage>
        <taxon>Bacteria</taxon>
        <taxon>Bacillati</taxon>
        <taxon>Actinomycetota</taxon>
        <taxon>Actinomycetes</taxon>
        <taxon>Micrococcales</taxon>
        <taxon>Microbacteriaceae</taxon>
        <taxon>Microbacterium</taxon>
    </lineage>
</organism>
<evidence type="ECO:0000256" key="2">
    <source>
        <dbReference type="ARBA" id="ARBA00022448"/>
    </source>
</evidence>
<dbReference type="PANTHER" id="PTHR11537:SF254">
    <property type="entry name" value="POTASSIUM VOLTAGE-GATED CHANNEL PROTEIN SHAB"/>
    <property type="match status" value="1"/>
</dbReference>
<evidence type="ECO:0000256" key="1">
    <source>
        <dbReference type="ARBA" id="ARBA00004141"/>
    </source>
</evidence>
<evidence type="ECO:0000256" key="8">
    <source>
        <dbReference type="SAM" id="Coils"/>
    </source>
</evidence>
<sequence length="239" mass="26384">MYGERLARWERAAEWPLVIAALIFLAAYAAQILATPEGLVEMTSEVVLKATWVVFVVDYVVRLVITRHRWRWFWHHLLDLAIVALPIFRPLRLMRFFTIIALIQRNTGSMLRGRVAAFTVGATALTVFVAALAVYDAERGSGGPISSFGDAVWWAFETITTVGYGDYYPVTITGRVVAVGLMVGGLALIGVVTATLAAWIVQRVSVEAEEASAATETQVESLRAEIAELKQMMREAPNL</sequence>
<feature type="transmembrane region" description="Helical" evidence="9">
    <location>
        <begin position="177"/>
        <end position="201"/>
    </location>
</feature>
<keyword evidence="4 9" id="KW-1133">Transmembrane helix</keyword>
<feature type="transmembrane region" description="Helical" evidence="9">
    <location>
        <begin position="147"/>
        <end position="165"/>
    </location>
</feature>
<name>A0ABU0TSD3_MICTR</name>
<dbReference type="EMBL" id="JAUTBF010000001">
    <property type="protein sequence ID" value="MDQ1122586.1"/>
    <property type="molecule type" value="Genomic_DNA"/>
</dbReference>
<dbReference type="Proteomes" id="UP001226691">
    <property type="component" value="Unassembled WGS sequence"/>
</dbReference>
<feature type="domain" description="Potassium channel" evidence="10">
    <location>
        <begin position="124"/>
        <end position="201"/>
    </location>
</feature>
<keyword evidence="5" id="KW-0406">Ion transport</keyword>
<dbReference type="Gene3D" id="1.20.5.110">
    <property type="match status" value="1"/>
</dbReference>
<evidence type="ECO:0000259" key="10">
    <source>
        <dbReference type="Pfam" id="PF07885"/>
    </source>
</evidence>
<keyword evidence="7 11" id="KW-0407">Ion channel</keyword>
<feature type="transmembrane region" description="Helical" evidence="9">
    <location>
        <begin position="115"/>
        <end position="135"/>
    </location>
</feature>
<dbReference type="SUPFAM" id="SSF81324">
    <property type="entry name" value="Voltage-gated potassium channels"/>
    <property type="match status" value="1"/>
</dbReference>
<evidence type="ECO:0000256" key="9">
    <source>
        <dbReference type="SAM" id="Phobius"/>
    </source>
</evidence>
<dbReference type="GO" id="GO:0034220">
    <property type="term" value="P:monoatomic ion transmembrane transport"/>
    <property type="evidence" value="ECO:0007669"/>
    <property type="project" value="UniProtKB-KW"/>
</dbReference>
<dbReference type="InterPro" id="IPR013099">
    <property type="entry name" value="K_chnl_dom"/>
</dbReference>
<feature type="coiled-coil region" evidence="8">
    <location>
        <begin position="205"/>
        <end position="239"/>
    </location>
</feature>
<protein>
    <submittedName>
        <fullName evidence="11">Voltage-gated potassium channel</fullName>
    </submittedName>
</protein>
<keyword evidence="8" id="KW-0175">Coiled coil</keyword>
<dbReference type="Pfam" id="PF07885">
    <property type="entry name" value="Ion_trans_2"/>
    <property type="match status" value="1"/>
</dbReference>
<keyword evidence="3 9" id="KW-0812">Transmembrane</keyword>
<dbReference type="RefSeq" id="WP_307481133.1">
    <property type="nucleotide sequence ID" value="NZ_JAUTBF010000001.1"/>
</dbReference>
<comment type="caution">
    <text evidence="11">The sequence shown here is derived from an EMBL/GenBank/DDBJ whole genome shotgun (WGS) entry which is preliminary data.</text>
</comment>
<dbReference type="Gene3D" id="1.10.287.70">
    <property type="match status" value="1"/>
</dbReference>